<dbReference type="CDD" id="cd02966">
    <property type="entry name" value="TlpA_like_family"/>
    <property type="match status" value="1"/>
</dbReference>
<dbReference type="Pfam" id="PF00578">
    <property type="entry name" value="AhpC-TSA"/>
    <property type="match status" value="1"/>
</dbReference>
<keyword evidence="5" id="KW-0676">Redox-active center</keyword>
<evidence type="ECO:0000256" key="5">
    <source>
        <dbReference type="ARBA" id="ARBA00023284"/>
    </source>
</evidence>
<keyword evidence="4" id="KW-1015">Disulfide bond</keyword>
<keyword evidence="3" id="KW-0735">Signal-anchor</keyword>
<dbReference type="RefSeq" id="WP_209663039.1">
    <property type="nucleotide sequence ID" value="NZ_JAGGMS010000001.1"/>
</dbReference>
<dbReference type="PANTHER" id="PTHR42852">
    <property type="entry name" value="THIOL:DISULFIDE INTERCHANGE PROTEIN DSBE"/>
    <property type="match status" value="1"/>
</dbReference>
<sequence length="194" mass="19567">MTTATKWAVAVGVLLLAVIVAVLPNRDGTAPAEDLGPARAKAALAACTAVTPGQALAGVKADCLGDGGQVDLAAAVGPGPTLVNIWATWCQPCRTELPVLAAYAAEPGAARVLTVQVASSPSDGLELLAELGVRLPAVYDGDGQTGPVRSALKVPPALPASYVVTPGGEVRFIDNPRLLADVAQVREAVARYAA</sequence>
<dbReference type="SUPFAM" id="SSF52833">
    <property type="entry name" value="Thioredoxin-like"/>
    <property type="match status" value="1"/>
</dbReference>
<dbReference type="InterPro" id="IPR000866">
    <property type="entry name" value="AhpC/TSA"/>
</dbReference>
<evidence type="ECO:0000259" key="6">
    <source>
        <dbReference type="PROSITE" id="PS51352"/>
    </source>
</evidence>
<accession>A0ABS4PIV0</accession>
<comment type="subcellular location">
    <subcellularLocation>
        <location evidence="1">Cell envelope</location>
    </subcellularLocation>
</comment>
<dbReference type="Gene3D" id="3.40.30.10">
    <property type="entry name" value="Glutaredoxin"/>
    <property type="match status" value="1"/>
</dbReference>
<dbReference type="GO" id="GO:0016853">
    <property type="term" value="F:isomerase activity"/>
    <property type="evidence" value="ECO:0007669"/>
    <property type="project" value="UniProtKB-KW"/>
</dbReference>
<dbReference type="PANTHER" id="PTHR42852:SF6">
    <property type="entry name" value="THIOL:DISULFIDE INTERCHANGE PROTEIN DSBE"/>
    <property type="match status" value="1"/>
</dbReference>
<gene>
    <name evidence="7" type="ORF">JOM49_000831</name>
</gene>
<keyword evidence="7" id="KW-0413">Isomerase</keyword>
<dbReference type="InterPro" id="IPR013766">
    <property type="entry name" value="Thioredoxin_domain"/>
</dbReference>
<dbReference type="InterPro" id="IPR050553">
    <property type="entry name" value="Thioredoxin_ResA/DsbE_sf"/>
</dbReference>
<comment type="caution">
    <text evidence="7">The sequence shown here is derived from an EMBL/GenBank/DDBJ whole genome shotgun (WGS) entry which is preliminary data.</text>
</comment>
<reference evidence="7 8" key="1">
    <citation type="submission" date="2021-03" db="EMBL/GenBank/DDBJ databases">
        <title>Sequencing the genomes of 1000 actinobacteria strains.</title>
        <authorList>
            <person name="Klenk H.-P."/>
        </authorList>
    </citation>
    <scope>NUCLEOTIDE SEQUENCE [LARGE SCALE GENOMIC DNA]</scope>
    <source>
        <strain evidence="7 8">DSM 45510</strain>
    </source>
</reference>
<keyword evidence="3" id="KW-0812">Transmembrane</keyword>
<evidence type="ECO:0000313" key="7">
    <source>
        <dbReference type="EMBL" id="MBP2179305.1"/>
    </source>
</evidence>
<evidence type="ECO:0000256" key="2">
    <source>
        <dbReference type="ARBA" id="ARBA00022748"/>
    </source>
</evidence>
<evidence type="ECO:0000313" key="8">
    <source>
        <dbReference type="Proteomes" id="UP000741013"/>
    </source>
</evidence>
<evidence type="ECO:0000256" key="1">
    <source>
        <dbReference type="ARBA" id="ARBA00004196"/>
    </source>
</evidence>
<evidence type="ECO:0000256" key="3">
    <source>
        <dbReference type="ARBA" id="ARBA00022968"/>
    </source>
</evidence>
<dbReference type="EMBL" id="JAGGMS010000001">
    <property type="protein sequence ID" value="MBP2179305.1"/>
    <property type="molecule type" value="Genomic_DNA"/>
</dbReference>
<organism evidence="7 8">
    <name type="scientific">Amycolatopsis magusensis</name>
    <dbReference type="NCBI Taxonomy" id="882444"/>
    <lineage>
        <taxon>Bacteria</taxon>
        <taxon>Bacillati</taxon>
        <taxon>Actinomycetota</taxon>
        <taxon>Actinomycetes</taxon>
        <taxon>Pseudonocardiales</taxon>
        <taxon>Pseudonocardiaceae</taxon>
        <taxon>Amycolatopsis</taxon>
    </lineage>
</organism>
<feature type="domain" description="Thioredoxin" evidence="6">
    <location>
        <begin position="50"/>
        <end position="194"/>
    </location>
</feature>
<dbReference type="PROSITE" id="PS51352">
    <property type="entry name" value="THIOREDOXIN_2"/>
    <property type="match status" value="1"/>
</dbReference>
<name>A0ABS4PIV0_9PSEU</name>
<keyword evidence="2" id="KW-0201">Cytochrome c-type biogenesis</keyword>
<proteinExistence type="predicted"/>
<keyword evidence="8" id="KW-1185">Reference proteome</keyword>
<protein>
    <submittedName>
        <fullName evidence="7">Thiol-disulfide isomerase/thioredoxin</fullName>
    </submittedName>
</protein>
<dbReference type="InterPro" id="IPR036249">
    <property type="entry name" value="Thioredoxin-like_sf"/>
</dbReference>
<dbReference type="Proteomes" id="UP000741013">
    <property type="component" value="Unassembled WGS sequence"/>
</dbReference>
<evidence type="ECO:0000256" key="4">
    <source>
        <dbReference type="ARBA" id="ARBA00023157"/>
    </source>
</evidence>